<dbReference type="SUPFAM" id="SSF56801">
    <property type="entry name" value="Acetyl-CoA synthetase-like"/>
    <property type="match status" value="1"/>
</dbReference>
<organism evidence="11 12">
    <name type="scientific">Rugosimonospora acidiphila</name>
    <dbReference type="NCBI Taxonomy" id="556531"/>
    <lineage>
        <taxon>Bacteria</taxon>
        <taxon>Bacillati</taxon>
        <taxon>Actinomycetota</taxon>
        <taxon>Actinomycetes</taxon>
        <taxon>Micromonosporales</taxon>
        <taxon>Micromonosporaceae</taxon>
        <taxon>Rugosimonospora</taxon>
    </lineage>
</organism>
<keyword evidence="3 11" id="KW-0436">Ligase</keyword>
<feature type="domain" description="Acetyl-coenzyme A synthetase N-terminal" evidence="10">
    <location>
        <begin position="35"/>
        <end position="80"/>
    </location>
</feature>
<dbReference type="InterPro" id="IPR011904">
    <property type="entry name" value="Ac_CoA_lig"/>
</dbReference>
<sequence>MTDINIDALLSEGRTYPPPPEFAAGANAGPGFYDRDPDEFWTEQGRERVSWFTPFETLREWNPPYAKWYLGGTLNACYNCVDRHVEAGNGDRIAFHWEGEPVGDRRDISYADLQREVVRFASTLKQLGVRKGTAVAIYMGMVPELPVAMLACARLGAPHTVVFGGFSADSLSGRMNDMGCEVLITQDESWRRGRPVPLKQTADQALAAAPGVRSCLVVRRTGGEVSMVDGRDVWYHEASADVPDDPASCPCEVMDAEDLLFLMYTSGTTARPKGIVHTTGGYLVGVSTTHHYIFDIKPDTVYWCAADIGWITGHSYIVYGPLCNGTTSVLYEGTPDFPDRDRWWDIVARYGVTVLYTAPTAIRTHMKWGPEYAQRHDLSSLRLLGSVGEPINPEAWIWYRKYIGGDRTPVVDTWWQTETGMVLISPLPGLTTLKPGSATRPLPGIDAAVLDERGNEVPPGAGGYLVLRTPWPAMLRGIFGDPERYEQTYWSKYPGRYFVGDGARVDEDGDFWLLGRIDDVMNVSGHRISTIEVESALVDHPSVAEAAVCGRSDAQTGQAIVAYVTLKGGEEGSPTRLAELREHVAGKIGKLAMPANIVFTPELPKTRSGKIMRRLLRDVAENRSLGDTTTLADPAVVEEIRSRATAEAPE</sequence>
<keyword evidence="4" id="KW-0547">Nucleotide-binding</keyword>
<dbReference type="Proteomes" id="UP001501570">
    <property type="component" value="Unassembled WGS sequence"/>
</dbReference>
<dbReference type="EMBL" id="BAABJQ010000003">
    <property type="protein sequence ID" value="GAA5179714.1"/>
    <property type="molecule type" value="Genomic_DNA"/>
</dbReference>
<dbReference type="Pfam" id="PF16177">
    <property type="entry name" value="ACAS_N"/>
    <property type="match status" value="1"/>
</dbReference>
<feature type="domain" description="AMP-binding enzyme C-terminal" evidence="9">
    <location>
        <begin position="532"/>
        <end position="610"/>
    </location>
</feature>
<dbReference type="NCBIfam" id="NF001208">
    <property type="entry name" value="PRK00174.1"/>
    <property type="match status" value="1"/>
</dbReference>
<comment type="similarity">
    <text evidence="1">Belongs to the ATP-dependent AMP-binding enzyme family.</text>
</comment>
<evidence type="ECO:0000256" key="5">
    <source>
        <dbReference type="ARBA" id="ARBA00022840"/>
    </source>
</evidence>
<protein>
    <recommendedName>
        <fullName evidence="2 7">Acetate--CoA ligase</fullName>
        <ecNumber evidence="2 7">6.2.1.1</ecNumber>
    </recommendedName>
</protein>
<dbReference type="InterPro" id="IPR045851">
    <property type="entry name" value="AMP-bd_C_sf"/>
</dbReference>
<dbReference type="NCBIfam" id="TIGR02188">
    <property type="entry name" value="Ac_CoA_lig_AcsA"/>
    <property type="match status" value="1"/>
</dbReference>
<dbReference type="Pfam" id="PF13193">
    <property type="entry name" value="AMP-binding_C"/>
    <property type="match status" value="1"/>
</dbReference>
<dbReference type="RefSeq" id="WP_345626587.1">
    <property type="nucleotide sequence ID" value="NZ_BAABJQ010000003.1"/>
</dbReference>
<gene>
    <name evidence="11" type="primary">acs_2</name>
    <name evidence="11" type="ORF">GCM10023322_10360</name>
</gene>
<feature type="domain" description="AMP-dependent synthetase/ligase" evidence="8">
    <location>
        <begin position="87"/>
        <end position="471"/>
    </location>
</feature>
<accession>A0ABP9RMM6</accession>
<dbReference type="Pfam" id="PF00501">
    <property type="entry name" value="AMP-binding"/>
    <property type="match status" value="1"/>
</dbReference>
<dbReference type="CDD" id="cd05966">
    <property type="entry name" value="ACS"/>
    <property type="match status" value="1"/>
</dbReference>
<keyword evidence="6" id="KW-0007">Acetylation</keyword>
<evidence type="ECO:0000313" key="12">
    <source>
        <dbReference type="Proteomes" id="UP001501570"/>
    </source>
</evidence>
<evidence type="ECO:0000256" key="4">
    <source>
        <dbReference type="ARBA" id="ARBA00022741"/>
    </source>
</evidence>
<evidence type="ECO:0000259" key="8">
    <source>
        <dbReference type="Pfam" id="PF00501"/>
    </source>
</evidence>
<dbReference type="PANTHER" id="PTHR24095:SF14">
    <property type="entry name" value="ACETYL-COENZYME A SYNTHETASE 1"/>
    <property type="match status" value="1"/>
</dbReference>
<proteinExistence type="inferred from homology"/>
<evidence type="ECO:0000259" key="9">
    <source>
        <dbReference type="Pfam" id="PF13193"/>
    </source>
</evidence>
<dbReference type="Gene3D" id="3.30.300.30">
    <property type="match status" value="1"/>
</dbReference>
<keyword evidence="5" id="KW-0067">ATP-binding</keyword>
<evidence type="ECO:0000256" key="1">
    <source>
        <dbReference type="ARBA" id="ARBA00006432"/>
    </source>
</evidence>
<name>A0ABP9RMM6_9ACTN</name>
<dbReference type="GO" id="GO:0016874">
    <property type="term" value="F:ligase activity"/>
    <property type="evidence" value="ECO:0007669"/>
    <property type="project" value="UniProtKB-KW"/>
</dbReference>
<evidence type="ECO:0000259" key="10">
    <source>
        <dbReference type="Pfam" id="PF16177"/>
    </source>
</evidence>
<dbReference type="InterPro" id="IPR032387">
    <property type="entry name" value="ACAS_N"/>
</dbReference>
<comment type="caution">
    <text evidence="11">The sequence shown here is derived from an EMBL/GenBank/DDBJ whole genome shotgun (WGS) entry which is preliminary data.</text>
</comment>
<evidence type="ECO:0000256" key="2">
    <source>
        <dbReference type="ARBA" id="ARBA00013275"/>
    </source>
</evidence>
<dbReference type="PANTHER" id="PTHR24095">
    <property type="entry name" value="ACETYL-COENZYME A SYNTHETASE"/>
    <property type="match status" value="1"/>
</dbReference>
<evidence type="ECO:0000313" key="11">
    <source>
        <dbReference type="EMBL" id="GAA5179714.1"/>
    </source>
</evidence>
<dbReference type="InterPro" id="IPR025110">
    <property type="entry name" value="AMP-bd_C"/>
</dbReference>
<keyword evidence="12" id="KW-1185">Reference proteome</keyword>
<dbReference type="InterPro" id="IPR042099">
    <property type="entry name" value="ANL_N_sf"/>
</dbReference>
<dbReference type="EC" id="6.2.1.1" evidence="2 7"/>
<dbReference type="Gene3D" id="3.40.50.12780">
    <property type="entry name" value="N-terminal domain of ligase-like"/>
    <property type="match status" value="1"/>
</dbReference>
<evidence type="ECO:0000256" key="7">
    <source>
        <dbReference type="NCBIfam" id="TIGR02188"/>
    </source>
</evidence>
<dbReference type="InterPro" id="IPR000873">
    <property type="entry name" value="AMP-dep_synth/lig_dom"/>
</dbReference>
<evidence type="ECO:0000256" key="6">
    <source>
        <dbReference type="ARBA" id="ARBA00022990"/>
    </source>
</evidence>
<evidence type="ECO:0000256" key="3">
    <source>
        <dbReference type="ARBA" id="ARBA00022598"/>
    </source>
</evidence>
<reference evidence="12" key="1">
    <citation type="journal article" date="2019" name="Int. J. Syst. Evol. Microbiol.">
        <title>The Global Catalogue of Microorganisms (GCM) 10K type strain sequencing project: providing services to taxonomists for standard genome sequencing and annotation.</title>
        <authorList>
            <consortium name="The Broad Institute Genomics Platform"/>
            <consortium name="The Broad Institute Genome Sequencing Center for Infectious Disease"/>
            <person name="Wu L."/>
            <person name="Ma J."/>
        </authorList>
    </citation>
    <scope>NUCLEOTIDE SEQUENCE [LARGE SCALE GENOMIC DNA]</scope>
    <source>
        <strain evidence="12">JCM 18304</strain>
    </source>
</reference>